<accession>A0A6J7LE46</accession>
<dbReference type="EMBL" id="CAFBNF010000403">
    <property type="protein sequence ID" value="CAB4965352.1"/>
    <property type="molecule type" value="Genomic_DNA"/>
</dbReference>
<evidence type="ECO:0000313" key="1">
    <source>
        <dbReference type="EMBL" id="CAB4965352.1"/>
    </source>
</evidence>
<organism evidence="1">
    <name type="scientific">freshwater metagenome</name>
    <dbReference type="NCBI Taxonomy" id="449393"/>
    <lineage>
        <taxon>unclassified sequences</taxon>
        <taxon>metagenomes</taxon>
        <taxon>ecological metagenomes</taxon>
    </lineage>
</organism>
<dbReference type="AlphaFoldDB" id="A0A6J7LE46"/>
<gene>
    <name evidence="1" type="ORF">UFOPK3773_02381</name>
</gene>
<name>A0A6J7LE46_9ZZZZ</name>
<protein>
    <submittedName>
        <fullName evidence="1">Unannotated protein</fullName>
    </submittedName>
</protein>
<proteinExistence type="predicted"/>
<reference evidence="1" key="1">
    <citation type="submission" date="2020-05" db="EMBL/GenBank/DDBJ databases">
        <authorList>
            <person name="Chiriac C."/>
            <person name="Salcher M."/>
            <person name="Ghai R."/>
            <person name="Kavagutti S V."/>
        </authorList>
    </citation>
    <scope>NUCLEOTIDE SEQUENCE</scope>
</reference>
<sequence>MSRRAVMRWVTVMGSPAATWSNSFAITCSKCTTDASTSASARASAASWKGSDLATLPMTETRPFMYSRNSRTAPCAVPSVPDAIAAENMMPNIIW</sequence>